<accession>A0A1G5N638</accession>
<keyword evidence="2" id="KW-1185">Reference proteome</keyword>
<sequence length="291" mass="32054">MSAAAALDEVVVRNAEPILDDIVRRLKGGGIIPYLGPGTVPVDASVPASYAQLADFFTSKVALPKRARGNPWASAQFIEGRKHRKTLDALMAEAFATPVTPTALHQALASCPHIPMIVDSWYDGAMRSALAQCTSRGADWGEVQGITRAGIGEFLWFRFYDAAGEEVGAPQDEWRTLLYKPHGGVAPAHNYLIADSDYVEVLTEIDIQTPIPEIVRARRTNCGFLFIGCRFDDQMLRLYARQIMKRSKGPYFALVEPEGLTRNELRFFETEAITPLAVSPAKFAERLAELA</sequence>
<dbReference type="STRING" id="1120955.SAMN03080610_01519"/>
<dbReference type="OrthoDB" id="9802053at2"/>
<name>A0A1G5N638_AFIMA</name>
<protein>
    <submittedName>
        <fullName evidence="1">SIR2-like domain-containing protein</fullName>
    </submittedName>
</protein>
<proteinExistence type="predicted"/>
<evidence type="ECO:0000313" key="2">
    <source>
        <dbReference type="Proteomes" id="UP000199347"/>
    </source>
</evidence>
<dbReference type="EMBL" id="FMVW01000002">
    <property type="protein sequence ID" value="SCZ32378.1"/>
    <property type="molecule type" value="Genomic_DNA"/>
</dbReference>
<evidence type="ECO:0000313" key="1">
    <source>
        <dbReference type="EMBL" id="SCZ32378.1"/>
    </source>
</evidence>
<gene>
    <name evidence="1" type="ORF">SAMN03080610_01519</name>
</gene>
<dbReference type="Proteomes" id="UP000199347">
    <property type="component" value="Unassembled WGS sequence"/>
</dbReference>
<reference evidence="2" key="1">
    <citation type="submission" date="2016-10" db="EMBL/GenBank/DDBJ databases">
        <authorList>
            <person name="Varghese N."/>
            <person name="Submissions S."/>
        </authorList>
    </citation>
    <scope>NUCLEOTIDE SEQUENCE [LARGE SCALE GENOMIC DNA]</scope>
    <source>
        <strain evidence="2">DSM 2698</strain>
    </source>
</reference>
<dbReference type="RefSeq" id="WP_092811145.1">
    <property type="nucleotide sequence ID" value="NZ_FMVW01000002.1"/>
</dbReference>
<organism evidence="1 2">
    <name type="scientific">Afifella marina DSM 2698</name>
    <dbReference type="NCBI Taxonomy" id="1120955"/>
    <lineage>
        <taxon>Bacteria</taxon>
        <taxon>Pseudomonadati</taxon>
        <taxon>Pseudomonadota</taxon>
        <taxon>Alphaproteobacteria</taxon>
        <taxon>Hyphomicrobiales</taxon>
        <taxon>Afifellaceae</taxon>
        <taxon>Afifella</taxon>
    </lineage>
</organism>
<dbReference type="Pfam" id="PF13289">
    <property type="entry name" value="SIR2_2"/>
    <property type="match status" value="1"/>
</dbReference>
<dbReference type="AlphaFoldDB" id="A0A1G5N638"/>